<dbReference type="InterPro" id="IPR029033">
    <property type="entry name" value="His_PPase_superfam"/>
</dbReference>
<gene>
    <name evidence="2" type="ORF">GGQ87_002186</name>
</gene>
<dbReference type="RefSeq" id="WP_168047706.1">
    <property type="nucleotide sequence ID" value="NZ_JAATJM010000002.1"/>
</dbReference>
<dbReference type="EMBL" id="JAATJM010000002">
    <property type="protein sequence ID" value="NJC41891.1"/>
    <property type="molecule type" value="Genomic_DNA"/>
</dbReference>
<organism evidence="2 3">
    <name type="scientific">Brevundimonas alba</name>
    <dbReference type="NCBI Taxonomy" id="74314"/>
    <lineage>
        <taxon>Bacteria</taxon>
        <taxon>Pseudomonadati</taxon>
        <taxon>Pseudomonadota</taxon>
        <taxon>Alphaproteobacteria</taxon>
        <taxon>Caulobacterales</taxon>
        <taxon>Caulobacteraceae</taxon>
        <taxon>Brevundimonas</taxon>
    </lineage>
</organism>
<feature type="signal peptide" evidence="1">
    <location>
        <begin position="1"/>
        <end position="20"/>
    </location>
</feature>
<feature type="chain" id="PRO_5030760271" evidence="1">
    <location>
        <begin position="21"/>
        <end position="171"/>
    </location>
</feature>
<keyword evidence="3" id="KW-1185">Reference proteome</keyword>
<reference evidence="2 3" key="1">
    <citation type="submission" date="2020-03" db="EMBL/GenBank/DDBJ databases">
        <title>Genomic Encyclopedia of Type Strains, Phase IV (KMG-IV): sequencing the most valuable type-strain genomes for metagenomic binning, comparative biology and taxonomic classification.</title>
        <authorList>
            <person name="Goeker M."/>
        </authorList>
    </citation>
    <scope>NUCLEOTIDE SEQUENCE [LARGE SCALE GENOMIC DNA]</scope>
    <source>
        <strain evidence="2 3">DSM 4736</strain>
    </source>
</reference>
<dbReference type="Proteomes" id="UP000587415">
    <property type="component" value="Unassembled WGS sequence"/>
</dbReference>
<keyword evidence="1" id="KW-0732">Signal</keyword>
<accession>A0A7X5YL25</accession>
<name>A0A7X5YL25_9CAUL</name>
<comment type="caution">
    <text evidence="2">The sequence shown here is derived from an EMBL/GenBank/DDBJ whole genome shotgun (WGS) entry which is preliminary data.</text>
</comment>
<dbReference type="SUPFAM" id="SSF53254">
    <property type="entry name" value="Phosphoglycerate mutase-like"/>
    <property type="match status" value="1"/>
</dbReference>
<dbReference type="CDD" id="cd07067">
    <property type="entry name" value="HP_PGM_like"/>
    <property type="match status" value="1"/>
</dbReference>
<dbReference type="AlphaFoldDB" id="A0A7X5YL25"/>
<dbReference type="Gene3D" id="3.40.50.1240">
    <property type="entry name" value="Phosphoglycerate mutase-like"/>
    <property type="match status" value="1"/>
</dbReference>
<dbReference type="InterPro" id="IPR013078">
    <property type="entry name" value="His_Pase_superF_clade-1"/>
</dbReference>
<evidence type="ECO:0000313" key="3">
    <source>
        <dbReference type="Proteomes" id="UP000587415"/>
    </source>
</evidence>
<evidence type="ECO:0000313" key="2">
    <source>
        <dbReference type="EMBL" id="NJC41891.1"/>
    </source>
</evidence>
<dbReference type="Pfam" id="PF00300">
    <property type="entry name" value="His_Phos_1"/>
    <property type="match status" value="1"/>
</dbReference>
<evidence type="ECO:0000256" key="1">
    <source>
        <dbReference type="SAM" id="SignalP"/>
    </source>
</evidence>
<protein>
    <submittedName>
        <fullName evidence="2">Broad specificity phosphatase PhoE</fullName>
    </submittedName>
</protein>
<proteinExistence type="predicted"/>
<sequence>MKRLLLAAAITLLSATSALAQTVIIVRHAEKADASADPVLSEAGQARARALSAELADDHPSIILTSPLQRTRLTAAPTAEANSVISEAIALDGGVQAHLAAILARVEAAPDDAVILIVGHSNTVPLIARALGYTDAPDMPDCEYDRLITLHLLGEGRAHAIPGRYGASTTC</sequence>
<dbReference type="SMART" id="SM00855">
    <property type="entry name" value="PGAM"/>
    <property type="match status" value="1"/>
</dbReference>